<dbReference type="InterPro" id="IPR003753">
    <property type="entry name" value="Exonuc_VII_L"/>
</dbReference>
<dbReference type="GO" id="GO:0008855">
    <property type="term" value="F:exodeoxyribonuclease VII activity"/>
    <property type="evidence" value="ECO:0007669"/>
    <property type="project" value="UniProtKB-UniRule"/>
</dbReference>
<proteinExistence type="predicted"/>
<keyword evidence="3 8" id="KW-0378">Hydrolase</keyword>
<evidence type="ECO:0000313" key="9">
    <source>
        <dbReference type="Proteomes" id="UP000886881"/>
    </source>
</evidence>
<gene>
    <name evidence="8" type="primary">xseA</name>
    <name evidence="8" type="ORF">IAC35_04225</name>
</gene>
<organism evidence="8 9">
    <name type="scientific">Candidatus Cryptobacteroides merdipullorum</name>
    <dbReference type="NCBI Taxonomy" id="2840771"/>
    <lineage>
        <taxon>Bacteria</taxon>
        <taxon>Pseudomonadati</taxon>
        <taxon>Bacteroidota</taxon>
        <taxon>Bacteroidia</taxon>
        <taxon>Bacteroidales</taxon>
        <taxon>Candidatus Cryptobacteroides</taxon>
    </lineage>
</organism>
<sequence>MRDSVDLYELQLMVREGVEAALPSRVWVCAEVASVQVKANGHCYIELCRNRDGRTVARAKAVIWRNVYGPLSIYFRETAGEDIKAGMEILAGVQVSYSELYGLTLTIYEIEPAFTIGAAELQRRQTIARLQEEGLLDRQKLLTPTAVPYRLAVISARDAAGFGDFRRHLEENEYGFVFSVRLFEAAMQGEAAPESISDAIASVEAAPEKYDAILIMRGGGSSLDLGCFDDYGLCFTIANCGIPVYTAIGHDRDSHVADMVAFRAVKTPTALADLFVDALAAEDERISSFGTRLRLAFSSRLAAMDSALDLLAARIKSADPRNLLARGYTLVADASGRVLKSAVSVRPGDGVRVLFADGSLEAEVKSIHSN</sequence>
<dbReference type="InterPro" id="IPR020579">
    <property type="entry name" value="Exonuc_VII_lsu_C"/>
</dbReference>
<evidence type="ECO:0000256" key="5">
    <source>
        <dbReference type="NCBIfam" id="TIGR00237"/>
    </source>
</evidence>
<dbReference type="GO" id="GO:0009318">
    <property type="term" value="C:exodeoxyribonuclease VII complex"/>
    <property type="evidence" value="ECO:0007669"/>
    <property type="project" value="UniProtKB-UniRule"/>
</dbReference>
<keyword evidence="2" id="KW-0540">Nuclease</keyword>
<reference evidence="8" key="1">
    <citation type="submission" date="2020-10" db="EMBL/GenBank/DDBJ databases">
        <authorList>
            <person name="Gilroy R."/>
        </authorList>
    </citation>
    <scope>NUCLEOTIDE SEQUENCE</scope>
    <source>
        <strain evidence="8">ChiHecec2B26-709</strain>
    </source>
</reference>
<dbReference type="GO" id="GO:0003676">
    <property type="term" value="F:nucleic acid binding"/>
    <property type="evidence" value="ECO:0007669"/>
    <property type="project" value="InterPro"/>
</dbReference>
<dbReference type="NCBIfam" id="TIGR00237">
    <property type="entry name" value="xseA"/>
    <property type="match status" value="1"/>
</dbReference>
<dbReference type="PANTHER" id="PTHR30008:SF0">
    <property type="entry name" value="EXODEOXYRIBONUCLEASE 7 LARGE SUBUNIT"/>
    <property type="match status" value="1"/>
</dbReference>
<feature type="domain" description="Exonuclease VII large subunit C-terminal" evidence="6">
    <location>
        <begin position="136"/>
        <end position="306"/>
    </location>
</feature>
<comment type="caution">
    <text evidence="8">The sequence shown here is derived from an EMBL/GenBank/DDBJ whole genome shotgun (WGS) entry which is preliminary data.</text>
</comment>
<evidence type="ECO:0000313" key="8">
    <source>
        <dbReference type="EMBL" id="HIT47047.1"/>
    </source>
</evidence>
<dbReference type="PANTHER" id="PTHR30008">
    <property type="entry name" value="EXODEOXYRIBONUCLEASE 7 LARGE SUBUNIT"/>
    <property type="match status" value="1"/>
</dbReference>
<accession>A0A9D1KHK1</accession>
<dbReference type="Proteomes" id="UP000886881">
    <property type="component" value="Unassembled WGS sequence"/>
</dbReference>
<feature type="domain" description="OB-fold nucleic acid binding" evidence="7">
    <location>
        <begin position="7"/>
        <end position="110"/>
    </location>
</feature>
<dbReference type="GO" id="GO:0006308">
    <property type="term" value="P:DNA catabolic process"/>
    <property type="evidence" value="ECO:0007669"/>
    <property type="project" value="UniProtKB-UniRule"/>
</dbReference>
<evidence type="ECO:0000259" key="6">
    <source>
        <dbReference type="Pfam" id="PF02601"/>
    </source>
</evidence>
<name>A0A9D1KHK1_9BACT</name>
<dbReference type="Pfam" id="PF13742">
    <property type="entry name" value="tRNA_anti_2"/>
    <property type="match status" value="1"/>
</dbReference>
<dbReference type="EC" id="3.1.11.6" evidence="5"/>
<dbReference type="AlphaFoldDB" id="A0A9D1KHK1"/>
<evidence type="ECO:0000256" key="2">
    <source>
        <dbReference type="ARBA" id="ARBA00022722"/>
    </source>
</evidence>
<keyword evidence="4" id="KW-0269">Exonuclease</keyword>
<evidence type="ECO:0000256" key="3">
    <source>
        <dbReference type="ARBA" id="ARBA00022801"/>
    </source>
</evidence>
<evidence type="ECO:0000256" key="1">
    <source>
        <dbReference type="ARBA" id="ARBA00022490"/>
    </source>
</evidence>
<dbReference type="InterPro" id="IPR025824">
    <property type="entry name" value="OB-fold_nuc-bd_dom"/>
</dbReference>
<dbReference type="Pfam" id="PF02601">
    <property type="entry name" value="Exonuc_VII_L"/>
    <property type="match status" value="1"/>
</dbReference>
<evidence type="ECO:0000256" key="4">
    <source>
        <dbReference type="ARBA" id="ARBA00022839"/>
    </source>
</evidence>
<dbReference type="CDD" id="cd04489">
    <property type="entry name" value="ExoVII_LU_OBF"/>
    <property type="match status" value="1"/>
</dbReference>
<evidence type="ECO:0000259" key="7">
    <source>
        <dbReference type="Pfam" id="PF13742"/>
    </source>
</evidence>
<dbReference type="EMBL" id="DVLC01000080">
    <property type="protein sequence ID" value="HIT47047.1"/>
    <property type="molecule type" value="Genomic_DNA"/>
</dbReference>
<keyword evidence="1" id="KW-0963">Cytoplasm</keyword>
<reference evidence="8" key="2">
    <citation type="journal article" date="2021" name="PeerJ">
        <title>Extensive microbial diversity within the chicken gut microbiome revealed by metagenomics and culture.</title>
        <authorList>
            <person name="Gilroy R."/>
            <person name="Ravi A."/>
            <person name="Getino M."/>
            <person name="Pursley I."/>
            <person name="Horton D.L."/>
            <person name="Alikhan N.F."/>
            <person name="Baker D."/>
            <person name="Gharbi K."/>
            <person name="Hall N."/>
            <person name="Watson M."/>
            <person name="Adriaenssens E.M."/>
            <person name="Foster-Nyarko E."/>
            <person name="Jarju S."/>
            <person name="Secka A."/>
            <person name="Antonio M."/>
            <person name="Oren A."/>
            <person name="Chaudhuri R.R."/>
            <person name="La Ragione R."/>
            <person name="Hildebrand F."/>
            <person name="Pallen M.J."/>
        </authorList>
    </citation>
    <scope>NUCLEOTIDE SEQUENCE</scope>
    <source>
        <strain evidence="8">ChiHecec2B26-709</strain>
    </source>
</reference>
<protein>
    <recommendedName>
        <fullName evidence="5">Exodeoxyribonuclease VII large subunit</fullName>
        <ecNumber evidence="5">3.1.11.6</ecNumber>
    </recommendedName>
</protein>